<dbReference type="SUPFAM" id="SSF52317">
    <property type="entry name" value="Class I glutamine amidotransferase-like"/>
    <property type="match status" value="1"/>
</dbReference>
<protein>
    <submittedName>
        <fullName evidence="3">ThuA domain-containing protein</fullName>
    </submittedName>
</protein>
<dbReference type="PANTHER" id="PTHR40469:SF2">
    <property type="entry name" value="GALACTOSE-BINDING DOMAIN-LIKE SUPERFAMILY PROTEIN"/>
    <property type="match status" value="1"/>
</dbReference>
<dbReference type="SMART" id="SM00089">
    <property type="entry name" value="PKD"/>
    <property type="match status" value="1"/>
</dbReference>
<name>A0A9X3MTE5_9ACTN</name>
<dbReference type="GO" id="GO:0005975">
    <property type="term" value="P:carbohydrate metabolic process"/>
    <property type="evidence" value="ECO:0007669"/>
    <property type="project" value="UniProtKB-ARBA"/>
</dbReference>
<dbReference type="InterPro" id="IPR013783">
    <property type="entry name" value="Ig-like_fold"/>
</dbReference>
<dbReference type="InterPro" id="IPR000601">
    <property type="entry name" value="PKD_dom"/>
</dbReference>
<dbReference type="Proteomes" id="UP001149140">
    <property type="component" value="Unassembled WGS sequence"/>
</dbReference>
<feature type="signal peptide" evidence="1">
    <location>
        <begin position="1"/>
        <end position="25"/>
    </location>
</feature>
<evidence type="ECO:0000259" key="2">
    <source>
        <dbReference type="PROSITE" id="PS50093"/>
    </source>
</evidence>
<dbReference type="Pfam" id="PF07995">
    <property type="entry name" value="GSDH"/>
    <property type="match status" value="1"/>
</dbReference>
<dbReference type="Pfam" id="PF06283">
    <property type="entry name" value="ThuA"/>
    <property type="match status" value="1"/>
</dbReference>
<dbReference type="PROSITE" id="PS50093">
    <property type="entry name" value="PKD"/>
    <property type="match status" value="1"/>
</dbReference>
<evidence type="ECO:0000313" key="4">
    <source>
        <dbReference type="Proteomes" id="UP001149140"/>
    </source>
</evidence>
<accession>A0A9X3MTE5</accession>
<dbReference type="InterPro" id="IPR035986">
    <property type="entry name" value="PKD_dom_sf"/>
</dbReference>
<evidence type="ECO:0000256" key="1">
    <source>
        <dbReference type="SAM" id="SignalP"/>
    </source>
</evidence>
<dbReference type="Gene3D" id="2.120.10.30">
    <property type="entry name" value="TolB, C-terminal domain"/>
    <property type="match status" value="1"/>
</dbReference>
<reference evidence="3" key="1">
    <citation type="submission" date="2022-10" db="EMBL/GenBank/DDBJ databases">
        <title>The WGS of Solirubrobacter ginsenosidimutans DSM 21036.</title>
        <authorList>
            <person name="Jiang Z."/>
        </authorList>
    </citation>
    <scope>NUCLEOTIDE SEQUENCE</scope>
    <source>
        <strain evidence="3">DSM 21036</strain>
    </source>
</reference>
<proteinExistence type="predicted"/>
<feature type="domain" description="PKD" evidence="2">
    <location>
        <begin position="923"/>
        <end position="985"/>
    </location>
</feature>
<dbReference type="CDD" id="cd00146">
    <property type="entry name" value="PKD"/>
    <property type="match status" value="1"/>
</dbReference>
<dbReference type="AlphaFoldDB" id="A0A9X3MTE5"/>
<comment type="caution">
    <text evidence="3">The sequence shown here is derived from an EMBL/GenBank/DDBJ whole genome shotgun (WGS) entry which is preliminary data.</text>
</comment>
<organism evidence="3 4">
    <name type="scientific">Solirubrobacter ginsenosidimutans</name>
    <dbReference type="NCBI Taxonomy" id="490573"/>
    <lineage>
        <taxon>Bacteria</taxon>
        <taxon>Bacillati</taxon>
        <taxon>Actinomycetota</taxon>
        <taxon>Thermoleophilia</taxon>
        <taxon>Solirubrobacterales</taxon>
        <taxon>Solirubrobacteraceae</taxon>
        <taxon>Solirubrobacter</taxon>
    </lineage>
</organism>
<gene>
    <name evidence="3" type="ORF">OM076_11655</name>
</gene>
<dbReference type="InterPro" id="IPR012938">
    <property type="entry name" value="Glc/Sorbosone_DH"/>
</dbReference>
<keyword evidence="1" id="KW-0732">Signal</keyword>
<keyword evidence="4" id="KW-1185">Reference proteome</keyword>
<feature type="chain" id="PRO_5040848289" evidence="1">
    <location>
        <begin position="26"/>
        <end position="1134"/>
    </location>
</feature>
<dbReference type="Pfam" id="PF00801">
    <property type="entry name" value="PKD"/>
    <property type="match status" value="1"/>
</dbReference>
<dbReference type="EMBL" id="JAPDOD010000008">
    <property type="protein sequence ID" value="MDA0160923.1"/>
    <property type="molecule type" value="Genomic_DNA"/>
</dbReference>
<dbReference type="InterPro" id="IPR029062">
    <property type="entry name" value="Class_I_gatase-like"/>
</dbReference>
<dbReference type="Gene3D" id="3.40.50.880">
    <property type="match status" value="1"/>
</dbReference>
<sequence>MKRSIVAFLGALLAAFALSTAPALANAGKVLVFTGTGGTLNPSSADAVTAIKALGTANDFTVDNSADKADINATNLANYRAVVFVNSAGDALDAAGETALTDYVNNGGGWVGMGESALLEQGGAAFFNTLTGLTGTRVTGTATASAADLDFPDRVHPSTRSLPLVEKALTETWYTWATNPTGTVHTVARVRGNTLPDGTSVTNDAVSRLTGNNATVQPQLERPASWCRDIQQGRSFYTELGSSAASLANADVQKHLLGAIQWAAGMVRGGCKAGINSNYSATRITPIQTGTNNNLYGEMTKSALADDGRVFYGGRAICYAGYTQITNWDSANTGLGCGTIHVWDPRVAGTNNQNPDKIAMVANLSVFGAHGSSPEYGQNSTSEAGLVGMALDPDFTKGRPYIYVQYYPYFGGEQGKDTTPKLGPGFDRRTYKGEKRISRFTYDEATKKLVPGSEKVIFSYISQVYSCCHNGAGMAFDSKGNLYVTNGDSTPNGTAANGTNNQSNNNNGGYVNPDPHFTLPCPGAAATTHCGDTPADQRPADTGPLISYGDARGTSGNTNVYEGKIIRIHPLANPGDTPGIGSTYTIPDATAPNGANLFPPDSQPVLDGKAKPEIFAMGVRSNYTIHIDKKTDAITTAWIGPDQSSEIPQWGPAKTENATMMNSAGNWGWPFCQAGNRWDYRAKLPTLNGGDPAPFGTPGTVGGGADGQTGGFFDCRGEVQNLSPYNTGLTTIPAPKPVNIWYGPQGGCYGYNKNANGVGLYSANIFTAAPDTFRSCPWLASPGASQAPIDGGIYRKPTGDKPDAWPSYWDGKWFMIDFANAQALRHALLMDPATQFKGGQPVSVDSLFGIVTPQLIGGTRPVFMDFGADGALYVGSYSGGYYAFTNSNLGIWRFAYTGGPDTPGPDPKATVPAVGSTVAFNIGKSGGVSYTWDFGDGTPKVTTQAATVSHTYDSAGAKNATLTVNYADGDTASKAITTDAVATPLFTNVSQQVGADVPLVLSLTLGTPATFGAFTPAIDKDYTASTTARAIATSGDAALTVADPATTSTGFLTNGDYTLASPLQVKATSAVGAGGGTFANVGSSAAPTSLLTYSRSLNDAAITLDFKQHVSVGDALRAGRYSKTLTFTLSTTTP</sequence>
<evidence type="ECO:0000313" key="3">
    <source>
        <dbReference type="EMBL" id="MDA0160923.1"/>
    </source>
</evidence>
<dbReference type="InterPro" id="IPR011042">
    <property type="entry name" value="6-blade_b-propeller_TolB-like"/>
</dbReference>
<dbReference type="InterPro" id="IPR029010">
    <property type="entry name" value="ThuA-like"/>
</dbReference>
<dbReference type="InterPro" id="IPR022409">
    <property type="entry name" value="PKD/Chitinase_dom"/>
</dbReference>
<dbReference type="SUPFAM" id="SSF49299">
    <property type="entry name" value="PKD domain"/>
    <property type="match status" value="1"/>
</dbReference>
<dbReference type="PANTHER" id="PTHR40469">
    <property type="entry name" value="SECRETED GLYCOSYL HYDROLASE"/>
    <property type="match status" value="1"/>
</dbReference>
<dbReference type="RefSeq" id="WP_270040049.1">
    <property type="nucleotide sequence ID" value="NZ_JAPDOD010000008.1"/>
</dbReference>
<dbReference type="Gene3D" id="2.60.40.10">
    <property type="entry name" value="Immunoglobulins"/>
    <property type="match status" value="1"/>
</dbReference>